<evidence type="ECO:0000259" key="1">
    <source>
        <dbReference type="Pfam" id="PF26563"/>
    </source>
</evidence>
<feature type="domain" description="Rv3660c-like CheY-like N-terminal" evidence="1">
    <location>
        <begin position="17"/>
        <end position="119"/>
    </location>
</feature>
<dbReference type="AlphaFoldDB" id="A0A4S5EQS4"/>
<dbReference type="Pfam" id="PF26563">
    <property type="entry name" value="Rv3660c_N"/>
    <property type="match status" value="1"/>
</dbReference>
<dbReference type="EMBL" id="SSXH01000238">
    <property type="protein sequence ID" value="THJ74462.1"/>
    <property type="molecule type" value="Genomic_DNA"/>
</dbReference>
<sequence length="128" mass="13410">MPLLTSADGRGARPLLVTSAPDLLDDLLRLAAAADVTTTVATELGALRRAWAVAPLVVVGMDRAEACIAAGLPLRPHVVLVGGHVEDGRVWSAGARIGADHVIFLPEAEPWLIDVFSDLDSLRACPES</sequence>
<reference evidence="2 3" key="1">
    <citation type="submission" date="2019-04" db="EMBL/GenBank/DDBJ databases">
        <title>Draft genome sequences for three unisolated Alnus-infective Frankia Sp+ strains, AgTrS, AiOr and AvVan, the first sequenced Frankia strains able to sporulate in-planta.</title>
        <authorList>
            <person name="Bethencourt L."/>
            <person name="Vautrin F."/>
            <person name="Taib N."/>
            <person name="Dubost A."/>
            <person name="Castro-Garcia L."/>
            <person name="Imbaud O."/>
            <person name="Abrouk D."/>
            <person name="Fournier P."/>
            <person name="Briolay J."/>
            <person name="Nguyen A."/>
            <person name="Normand P."/>
            <person name="Fernandez M.P."/>
            <person name="Brochier-Armanet C."/>
            <person name="Herrera-Belaroussi A."/>
        </authorList>
    </citation>
    <scope>NUCLEOTIDE SEQUENCE [LARGE SCALE GENOMIC DNA]</scope>
    <source>
        <strain evidence="2 3">AvVan</strain>
    </source>
</reference>
<protein>
    <recommendedName>
        <fullName evidence="1">Rv3660c-like CheY-like N-terminal domain-containing protein</fullName>
    </recommendedName>
</protein>
<organism evidence="2 3">
    <name type="scientific">Candidatus Frankia alpina</name>
    <dbReference type="NCBI Taxonomy" id="2699483"/>
    <lineage>
        <taxon>Bacteria</taxon>
        <taxon>Bacillati</taxon>
        <taxon>Actinomycetota</taxon>
        <taxon>Actinomycetes</taxon>
        <taxon>Frankiales</taxon>
        <taxon>Frankiaceae</taxon>
        <taxon>Frankia</taxon>
    </lineage>
</organism>
<gene>
    <name evidence="2" type="ORF">E7Y31_11290</name>
</gene>
<name>A0A4S5EQS4_9ACTN</name>
<dbReference type="InterPro" id="IPR059050">
    <property type="entry name" value="Rv3660c_N"/>
</dbReference>
<comment type="caution">
    <text evidence="2">The sequence shown here is derived from an EMBL/GenBank/DDBJ whole genome shotgun (WGS) entry which is preliminary data.</text>
</comment>
<evidence type="ECO:0000313" key="2">
    <source>
        <dbReference type="EMBL" id="THJ74462.1"/>
    </source>
</evidence>
<evidence type="ECO:0000313" key="3">
    <source>
        <dbReference type="Proteomes" id="UP000305282"/>
    </source>
</evidence>
<keyword evidence="3" id="KW-1185">Reference proteome</keyword>
<accession>A0A4S5EQS4</accession>
<dbReference type="Proteomes" id="UP000305282">
    <property type="component" value="Unassembled WGS sequence"/>
</dbReference>
<proteinExistence type="predicted"/>